<dbReference type="EMBL" id="CACVBM020001010">
    <property type="protein sequence ID" value="CAA7025611.1"/>
    <property type="molecule type" value="Genomic_DNA"/>
</dbReference>
<dbReference type="PANTHER" id="PTHR33018">
    <property type="entry name" value="OS10G0338966 PROTEIN-RELATED"/>
    <property type="match status" value="1"/>
</dbReference>
<evidence type="ECO:0000313" key="4">
    <source>
        <dbReference type="EMBL" id="CAA7039525.1"/>
    </source>
</evidence>
<evidence type="ECO:0000313" key="5">
    <source>
        <dbReference type="Proteomes" id="UP000467841"/>
    </source>
</evidence>
<gene>
    <name evidence="3" type="ORF">MERR_LOCUS12846</name>
    <name evidence="4" type="ORF">MERR_LOCUS26760</name>
</gene>
<feature type="domain" description="DUF8039" evidence="2">
    <location>
        <begin position="334"/>
        <end position="409"/>
    </location>
</feature>
<feature type="compositionally biased region" description="Low complexity" evidence="1">
    <location>
        <begin position="280"/>
        <end position="298"/>
    </location>
</feature>
<feature type="domain" description="DUF8039" evidence="2">
    <location>
        <begin position="173"/>
        <end position="255"/>
    </location>
</feature>
<proteinExistence type="predicted"/>
<feature type="region of interest" description="Disordered" evidence="1">
    <location>
        <begin position="277"/>
        <end position="318"/>
    </location>
</feature>
<name>A0A6D2JQE5_9BRAS</name>
<dbReference type="AlphaFoldDB" id="A0A6D2JQE5"/>
<sequence>MNPRGDLLSQVLGPDNPGRLRAMGRSMSMSKLACFQVKSKLMDEMQEKQFHLIHKRQEPEVGENSAAAKSVNKKSQPRFVLVDWYGSNEDVATRRILSFDPADFVNDIPLGPVAVKILVETAKKEDGFLWRPAPAMFTIGEAVGHIIAWPSNNCVISDQDLEPEDIAPRAASANSINKCKLLDWSTNDEVVGEGRWQSKEPKALVNGLPLGPNAVKVYVDVVHAPETFLWRPTAEKTYLEDSLMSFVAWTAGRVVYEDSTDGEYHISPSRKLTPYDKVATSKSASTSTRTASPASTKSQQTSPQASLKKPQPPSESNIQGSLVAVGRENQKVKLMDISGKKCVVAEGRWASNNPEKNVHFVPLGNNTVRVWIDIVNVKDAAVWRPCSEIEAMEDAIGTSIAWPEDNVILC</sequence>
<evidence type="ECO:0000256" key="1">
    <source>
        <dbReference type="SAM" id="MobiDB-lite"/>
    </source>
</evidence>
<evidence type="ECO:0000313" key="3">
    <source>
        <dbReference type="EMBL" id="CAA7025611.1"/>
    </source>
</evidence>
<dbReference type="InterPro" id="IPR058352">
    <property type="entry name" value="DUF8039"/>
</dbReference>
<reference evidence="4 5" key="1">
    <citation type="submission" date="2020-01" db="EMBL/GenBank/DDBJ databases">
        <authorList>
            <person name="Mishra B."/>
        </authorList>
    </citation>
    <scope>NUCLEOTIDE SEQUENCE [LARGE SCALE GENOMIC DNA]</scope>
</reference>
<dbReference type="EMBL" id="CACVBM020001212">
    <property type="protein sequence ID" value="CAA7039525.1"/>
    <property type="molecule type" value="Genomic_DNA"/>
</dbReference>
<dbReference type="PANTHER" id="PTHR33018:SF34">
    <property type="entry name" value="OS02G0472350 PROTEIN"/>
    <property type="match status" value="1"/>
</dbReference>
<dbReference type="OrthoDB" id="1112709at2759"/>
<accession>A0A6D2JQE5</accession>
<organism evidence="4 5">
    <name type="scientific">Microthlaspi erraticum</name>
    <dbReference type="NCBI Taxonomy" id="1685480"/>
    <lineage>
        <taxon>Eukaryota</taxon>
        <taxon>Viridiplantae</taxon>
        <taxon>Streptophyta</taxon>
        <taxon>Embryophyta</taxon>
        <taxon>Tracheophyta</taxon>
        <taxon>Spermatophyta</taxon>
        <taxon>Magnoliopsida</taxon>
        <taxon>eudicotyledons</taxon>
        <taxon>Gunneridae</taxon>
        <taxon>Pentapetalae</taxon>
        <taxon>rosids</taxon>
        <taxon>malvids</taxon>
        <taxon>Brassicales</taxon>
        <taxon>Brassicaceae</taxon>
        <taxon>Coluteocarpeae</taxon>
        <taxon>Microthlaspi</taxon>
    </lineage>
</organism>
<evidence type="ECO:0000259" key="2">
    <source>
        <dbReference type="Pfam" id="PF26133"/>
    </source>
</evidence>
<keyword evidence="5" id="KW-1185">Reference proteome</keyword>
<protein>
    <recommendedName>
        <fullName evidence="2">DUF8039 domain-containing protein</fullName>
    </recommendedName>
</protein>
<dbReference type="Proteomes" id="UP000467841">
    <property type="component" value="Unassembled WGS sequence"/>
</dbReference>
<dbReference type="Pfam" id="PF26133">
    <property type="entry name" value="DUF8039"/>
    <property type="match status" value="2"/>
</dbReference>